<dbReference type="EMBL" id="FRCY01000007">
    <property type="protein sequence ID" value="SHN12666.1"/>
    <property type="molecule type" value="Genomic_DNA"/>
</dbReference>
<protein>
    <submittedName>
        <fullName evidence="1">Uncharacterized protein</fullName>
    </submittedName>
</protein>
<proteinExistence type="predicted"/>
<organism evidence="1 2">
    <name type="scientific">Cyclobacterium lianum</name>
    <dbReference type="NCBI Taxonomy" id="388280"/>
    <lineage>
        <taxon>Bacteria</taxon>
        <taxon>Pseudomonadati</taxon>
        <taxon>Bacteroidota</taxon>
        <taxon>Cytophagia</taxon>
        <taxon>Cytophagales</taxon>
        <taxon>Cyclobacteriaceae</taxon>
        <taxon>Cyclobacterium</taxon>
    </lineage>
</organism>
<name>A0A1M7P7P7_9BACT</name>
<evidence type="ECO:0000313" key="2">
    <source>
        <dbReference type="Proteomes" id="UP000184513"/>
    </source>
</evidence>
<reference evidence="1 2" key="1">
    <citation type="submission" date="2016-11" db="EMBL/GenBank/DDBJ databases">
        <authorList>
            <person name="Jaros S."/>
            <person name="Januszkiewicz K."/>
            <person name="Wedrychowicz H."/>
        </authorList>
    </citation>
    <scope>NUCLEOTIDE SEQUENCE [LARGE SCALE GENOMIC DNA]</scope>
    <source>
        <strain evidence="1 2">CGMCC 1.6102</strain>
    </source>
</reference>
<sequence>MYRCLNKSCFGASYTMYKQLMFIHHSSDSTVLFLLSLVFTCKQTLNIFLSVKKWIIRVFTIKKYPGYKKQRGC</sequence>
<dbReference type="Proteomes" id="UP000184513">
    <property type="component" value="Unassembled WGS sequence"/>
</dbReference>
<evidence type="ECO:0000313" key="1">
    <source>
        <dbReference type="EMBL" id="SHN12666.1"/>
    </source>
</evidence>
<keyword evidence="2" id="KW-1185">Reference proteome</keyword>
<dbReference type="AlphaFoldDB" id="A0A1M7P7P7"/>
<accession>A0A1M7P7P7</accession>
<gene>
    <name evidence="1" type="ORF">SAMN04488057_107104</name>
</gene>